<comment type="subcellular location">
    <subcellularLocation>
        <location evidence="1">Fimbrium</location>
    </subcellularLocation>
</comment>
<proteinExistence type="inferred from homology"/>
<feature type="domain" description="Fimbrial-type adhesion" evidence="5">
    <location>
        <begin position="181"/>
        <end position="301"/>
    </location>
</feature>
<evidence type="ECO:0000256" key="1">
    <source>
        <dbReference type="ARBA" id="ARBA00004561"/>
    </source>
</evidence>
<gene>
    <name evidence="7" type="ORF">CO704_18730</name>
</gene>
<accession>A0A291E1Y8</accession>
<dbReference type="Pfam" id="PF00419">
    <property type="entry name" value="Fimbrial"/>
    <property type="match status" value="1"/>
</dbReference>
<keyword evidence="3" id="KW-0281">Fimbrium</keyword>
<dbReference type="InterPro" id="IPR036937">
    <property type="entry name" value="Adhesion_dom_fimbrial_sf"/>
</dbReference>
<dbReference type="RefSeq" id="WP_061277122.1">
    <property type="nucleotide sequence ID" value="NZ_CP023525.1"/>
</dbReference>
<sequence length="301" mass="31637">MKKVIALLAALAGLGWSTASQAFTCQSLGNTISGSGTVTVRVNLVPSISAGQNLVVDLSQSIQCKNDAPSVYLDPVRIRSGSAYQGVLSAFRGTLGYFGVQYPFPTTTETAWVNHTWGDYRGWQAVLYLTPISTASGVVVKANTMIAQLILEKEDSLNGNRQIINWNIYANNDVVVPTGGCDVSARNVTVNLPDYPGTAPAPVTVRCAQNQRIGYFLSGNTQGTDNTIFTNTSASSPAQGIGVQLRRNGAAMRTGSANTVSLGTVGSTPVDLGLTATYARTTGQVTAGNVQSIIGVTFVYQ</sequence>
<dbReference type="AlphaFoldDB" id="A0A291E1Y8"/>
<dbReference type="Proteomes" id="UP000217979">
    <property type="component" value="Chromosome"/>
</dbReference>
<feature type="chain" id="PRO_5012245471" evidence="4">
    <location>
        <begin position="23"/>
        <end position="301"/>
    </location>
</feature>
<name>A0A291E1Y8_9ENTR</name>
<evidence type="ECO:0000313" key="8">
    <source>
        <dbReference type="Proteomes" id="UP000217979"/>
    </source>
</evidence>
<protein>
    <submittedName>
        <fullName evidence="7">Fimbrial protein</fullName>
    </submittedName>
</protein>
<dbReference type="Pfam" id="PF09160">
    <property type="entry name" value="FimH_man-bind"/>
    <property type="match status" value="1"/>
</dbReference>
<dbReference type="PANTHER" id="PTHR33420">
    <property type="entry name" value="FIMBRIAL SUBUNIT ELFA-RELATED"/>
    <property type="match status" value="1"/>
</dbReference>
<dbReference type="GO" id="GO:0043709">
    <property type="term" value="P:cell adhesion involved in single-species biofilm formation"/>
    <property type="evidence" value="ECO:0007669"/>
    <property type="project" value="TreeGrafter"/>
</dbReference>
<dbReference type="GO" id="GO:0009289">
    <property type="term" value="C:pilus"/>
    <property type="evidence" value="ECO:0007669"/>
    <property type="project" value="UniProtKB-SubCell"/>
</dbReference>
<reference evidence="7 8" key="1">
    <citation type="submission" date="2017-09" db="EMBL/GenBank/DDBJ databases">
        <title>FDA dAtabase for Regulatory Grade micrObial Sequences (FDA-ARGOS): Supporting development and validation of Infectious Disease Dx tests.</title>
        <authorList>
            <person name="Minogue T."/>
            <person name="Wolcott M."/>
            <person name="Wasieloski L."/>
            <person name="Aguilar W."/>
            <person name="Moore D."/>
            <person name="Tallon L."/>
            <person name="Sadzewicz L."/>
            <person name="Ott S."/>
            <person name="Zhao X."/>
            <person name="Nagaraj S."/>
            <person name="Vavikolanu K."/>
            <person name="Aluvathingal J."/>
            <person name="Nadendla S."/>
            <person name="Sichtig H."/>
        </authorList>
    </citation>
    <scope>NUCLEOTIDE SEQUENCE [LARGE SCALE GENOMIC DNA]</scope>
    <source>
        <strain evidence="7 8">FDAARGOS_392</strain>
    </source>
</reference>
<feature type="domain" description="FimH mannose-binding" evidence="6">
    <location>
        <begin position="30"/>
        <end position="167"/>
    </location>
</feature>
<evidence type="ECO:0000256" key="2">
    <source>
        <dbReference type="ARBA" id="ARBA00006671"/>
    </source>
</evidence>
<keyword evidence="4" id="KW-0732">Signal</keyword>
<evidence type="ECO:0000259" key="6">
    <source>
        <dbReference type="Pfam" id="PF09160"/>
    </source>
</evidence>
<comment type="similarity">
    <text evidence="2">Belongs to the fimbrial protein family.</text>
</comment>
<evidence type="ECO:0000256" key="4">
    <source>
        <dbReference type="SAM" id="SignalP"/>
    </source>
</evidence>
<dbReference type="EMBL" id="CP023525">
    <property type="protein sequence ID" value="ATF93993.1"/>
    <property type="molecule type" value="Genomic_DNA"/>
</dbReference>
<dbReference type="InterPro" id="IPR008966">
    <property type="entry name" value="Adhesion_dom_sf"/>
</dbReference>
<dbReference type="Gene3D" id="2.60.40.1090">
    <property type="entry name" value="Fimbrial-type adhesion domain"/>
    <property type="match status" value="2"/>
</dbReference>
<dbReference type="CDD" id="cd10466">
    <property type="entry name" value="FimH_man-bind"/>
    <property type="match status" value="1"/>
</dbReference>
<dbReference type="InterPro" id="IPR050263">
    <property type="entry name" value="Bact_Fimbrial_Adh_Pro"/>
</dbReference>
<feature type="signal peptide" evidence="4">
    <location>
        <begin position="1"/>
        <end position="22"/>
    </location>
</feature>
<dbReference type="SUPFAM" id="SSF49401">
    <property type="entry name" value="Bacterial adhesins"/>
    <property type="match status" value="2"/>
</dbReference>
<dbReference type="PANTHER" id="PTHR33420:SF14">
    <property type="entry name" value="TYPE 1 FIMBRIN D-MANNOSE SPECIFIC ADHESIN"/>
    <property type="match status" value="1"/>
</dbReference>
<evidence type="ECO:0000259" key="5">
    <source>
        <dbReference type="Pfam" id="PF00419"/>
    </source>
</evidence>
<evidence type="ECO:0000313" key="7">
    <source>
        <dbReference type="EMBL" id="ATF93993.1"/>
    </source>
</evidence>
<dbReference type="InterPro" id="IPR015243">
    <property type="entry name" value="FimH_man-bd"/>
</dbReference>
<organism evidence="7 8">
    <name type="scientific">Cedecea neteri</name>
    <dbReference type="NCBI Taxonomy" id="158822"/>
    <lineage>
        <taxon>Bacteria</taxon>
        <taxon>Pseudomonadati</taxon>
        <taxon>Pseudomonadota</taxon>
        <taxon>Gammaproteobacteria</taxon>
        <taxon>Enterobacterales</taxon>
        <taxon>Enterobacteriaceae</taxon>
        <taxon>Cedecea</taxon>
    </lineage>
</organism>
<evidence type="ECO:0000256" key="3">
    <source>
        <dbReference type="ARBA" id="ARBA00023263"/>
    </source>
</evidence>
<dbReference type="InterPro" id="IPR000259">
    <property type="entry name" value="Adhesion_dom_fimbrial"/>
</dbReference>